<dbReference type="Proteomes" id="UP000015103">
    <property type="component" value="Unassembled WGS sequence"/>
</dbReference>
<dbReference type="InParanoid" id="T1HXZ9"/>
<dbReference type="STRING" id="13249.T1HXZ9"/>
<organism evidence="9 10">
    <name type="scientific">Rhodnius prolixus</name>
    <name type="common">Triatomid bug</name>
    <dbReference type="NCBI Taxonomy" id="13249"/>
    <lineage>
        <taxon>Eukaryota</taxon>
        <taxon>Metazoa</taxon>
        <taxon>Ecdysozoa</taxon>
        <taxon>Arthropoda</taxon>
        <taxon>Hexapoda</taxon>
        <taxon>Insecta</taxon>
        <taxon>Pterygota</taxon>
        <taxon>Neoptera</taxon>
        <taxon>Paraneoptera</taxon>
        <taxon>Hemiptera</taxon>
        <taxon>Heteroptera</taxon>
        <taxon>Panheteroptera</taxon>
        <taxon>Cimicomorpha</taxon>
        <taxon>Reduviidae</taxon>
        <taxon>Triatominae</taxon>
        <taxon>Rhodnius</taxon>
    </lineage>
</organism>
<sequence>SKTSSLKALLLRAWRERWSDLQWGIHIKTILPRGVSGDVYNLADCILQQALVGPAPNQLVLSYLKHSLSSQLVSYASVLQRIAKFDGFHKPHCISCLLEFIESIQSGITCRGKPEEGILASAILNLVHWLLQCYQHAVSTNAEPTADMIQKPVSILHNMLNCDFLTAMLYLAKHDDIELYNEVVKKCQEIEELLTQHEHIATAAPLHQTLTKICKLELGATSLTNISDREVDVSEPLTYCVQALLAVQVMINPSADTAHLANQLRLLQKLKGYRMSRLCCEVIRACLMSLNDVLGLTEETKWGAFTFLKLPHILLSLTGSNLVSSGKYFTDGDYSQDVAEAVQLLIQFVPLVDLMDSPISSNCIEALLTELTKLKLLNETHISAYTASRDLVSSGLSRLDSGSPTSTPILKVIIRAQPTLQRILKTLDADYAKIQDALPNVLCQVLNGKSFELILSVASVEGKLRTFVSKLIKFNECAKSGSTARPILFDITFVMLCSIVQTNGSRVVFEEGDRDGEKSFFERWAEECMIERGKPKCPDTMLKHADPVVVDALLAQLNSPQPDLSNIGLGWDNICMSVAAAMKEVVIAWQQEALSVTDVKRILDNMRQSMCCLPICASAWLCSYMQILHQDALLKPMNMVQQFLSSPIINEEGSQQDTFKERSTLMVHIIRKMQYDMHLATSSKMKVITFIISKEPMSEELAEIWSGVQEKGWLNISATHALESLFMTAGPQWFVISLVKEIMKLRYKEELDRAVDLALAVFHLDIETCTDYLLTTVLPQYLHNSILNDIVEPQSSALAKLCSYCIYAAWQSQSSYTRKRPLQEKSAADMAAELVLCYNMPAPADRLFSWSDLSDLLPTKLLRLEEGPMTLKGSASEQQQVQVPPLRPPLSNSLKIMFNSFSLITEHIPYISQQTHFVFRVLELLVTCGRDQTRPVLQDMPNTLVPSLLRALPNLFSTDLVLRLYDLTSPAGRKATASDLCLLRNLSL</sequence>
<dbReference type="EMBL" id="ACPB03017387">
    <property type="status" value="NOT_ANNOTATED_CDS"/>
    <property type="molecule type" value="Genomic_DNA"/>
</dbReference>
<protein>
    <recommendedName>
        <fullName evidence="3">Mediator of RNA polymerase II transcription subunit 24</fullName>
    </recommendedName>
    <alternativeName>
        <fullName evidence="8">Mediator complex subunit 24</fullName>
    </alternativeName>
</protein>
<evidence type="ECO:0000313" key="10">
    <source>
        <dbReference type="Proteomes" id="UP000015103"/>
    </source>
</evidence>
<dbReference type="EnsemblMetazoa" id="RPRC008919-RA">
    <property type="protein sequence ID" value="RPRC008919-PA"/>
    <property type="gene ID" value="RPRC008919"/>
</dbReference>
<evidence type="ECO:0000256" key="5">
    <source>
        <dbReference type="ARBA" id="ARBA00023159"/>
    </source>
</evidence>
<dbReference type="GO" id="GO:0060261">
    <property type="term" value="P:positive regulation of transcription initiation by RNA polymerase II"/>
    <property type="evidence" value="ECO:0007669"/>
    <property type="project" value="TreeGrafter"/>
</dbReference>
<reference evidence="9" key="1">
    <citation type="submission" date="2015-05" db="UniProtKB">
        <authorList>
            <consortium name="EnsemblMetazoa"/>
        </authorList>
    </citation>
    <scope>IDENTIFICATION</scope>
</reference>
<dbReference type="InterPro" id="IPR021429">
    <property type="entry name" value="Mediator_Med24"/>
</dbReference>
<evidence type="ECO:0000256" key="4">
    <source>
        <dbReference type="ARBA" id="ARBA00023015"/>
    </source>
</evidence>
<dbReference type="GO" id="GO:0003712">
    <property type="term" value="F:transcription coregulator activity"/>
    <property type="evidence" value="ECO:0007669"/>
    <property type="project" value="TreeGrafter"/>
</dbReference>
<comment type="subcellular location">
    <subcellularLocation>
        <location evidence="1">Nucleus</location>
    </subcellularLocation>
</comment>
<dbReference type="PANTHER" id="PTHR12898:SF1">
    <property type="entry name" value="MEDIATOR OF RNA POLYMERASE II TRANSCRIPTION SUBUNIT 24"/>
    <property type="match status" value="1"/>
</dbReference>
<evidence type="ECO:0000256" key="1">
    <source>
        <dbReference type="ARBA" id="ARBA00004123"/>
    </source>
</evidence>
<evidence type="ECO:0000256" key="6">
    <source>
        <dbReference type="ARBA" id="ARBA00023163"/>
    </source>
</evidence>
<keyword evidence="10" id="KW-1185">Reference proteome</keyword>
<accession>T1HXZ9</accession>
<dbReference type="eggNOG" id="ENOG502QPJD">
    <property type="taxonomic scope" value="Eukaryota"/>
</dbReference>
<evidence type="ECO:0000256" key="3">
    <source>
        <dbReference type="ARBA" id="ARBA00019693"/>
    </source>
</evidence>
<comment type="similarity">
    <text evidence="2">Belongs to the Mediator complex subunit 24 family.</text>
</comment>
<dbReference type="EMBL" id="ACPB03017388">
    <property type="status" value="NOT_ANNOTATED_CDS"/>
    <property type="molecule type" value="Genomic_DNA"/>
</dbReference>
<evidence type="ECO:0000256" key="2">
    <source>
        <dbReference type="ARBA" id="ARBA00007864"/>
    </source>
</evidence>
<dbReference type="PANTHER" id="PTHR12898">
    <property type="entry name" value="MEDIATOR OF RNA POLYMERASE II TRANSCRIPTION SUBUNIT 24"/>
    <property type="match status" value="1"/>
</dbReference>
<evidence type="ECO:0000256" key="7">
    <source>
        <dbReference type="ARBA" id="ARBA00023242"/>
    </source>
</evidence>
<keyword evidence="6" id="KW-0804">Transcription</keyword>
<dbReference type="GO" id="GO:0016592">
    <property type="term" value="C:mediator complex"/>
    <property type="evidence" value="ECO:0007669"/>
    <property type="project" value="InterPro"/>
</dbReference>
<dbReference type="FunCoup" id="T1HXZ9">
    <property type="interactions" value="695"/>
</dbReference>
<evidence type="ECO:0000313" key="9">
    <source>
        <dbReference type="EnsemblMetazoa" id="RPRC008919-PA"/>
    </source>
</evidence>
<dbReference type="VEuPathDB" id="VectorBase:RPRC008919"/>
<dbReference type="Pfam" id="PF11277">
    <property type="entry name" value="Med24_N"/>
    <property type="match status" value="1"/>
</dbReference>
<proteinExistence type="inferred from homology"/>
<dbReference type="AlphaFoldDB" id="T1HXZ9"/>
<dbReference type="OMA" id="RWSDSQW"/>
<evidence type="ECO:0000256" key="8">
    <source>
        <dbReference type="ARBA" id="ARBA00031960"/>
    </source>
</evidence>
<keyword evidence="4" id="KW-0805">Transcription regulation</keyword>
<keyword evidence="7" id="KW-0539">Nucleus</keyword>
<name>T1HXZ9_RHOPR</name>
<dbReference type="HOGENOM" id="CLU_007484_0_0_1"/>
<keyword evidence="5" id="KW-0010">Activator</keyword>